<evidence type="ECO:0000313" key="4">
    <source>
        <dbReference type="EMBL" id="TKV99838.1"/>
    </source>
</evidence>
<protein>
    <recommendedName>
        <fullName evidence="3">Legume lectin domain-containing protein</fullName>
    </recommendedName>
</protein>
<evidence type="ECO:0000256" key="2">
    <source>
        <dbReference type="SAM" id="SignalP"/>
    </source>
</evidence>
<feature type="non-terminal residue" evidence="4">
    <location>
        <position position="104"/>
    </location>
</feature>
<dbReference type="AlphaFoldDB" id="A0A4U6TGZ9"/>
<dbReference type="Gene3D" id="2.60.120.200">
    <property type="match status" value="1"/>
</dbReference>
<feature type="signal peptide" evidence="2">
    <location>
        <begin position="1"/>
        <end position="27"/>
    </location>
</feature>
<proteinExistence type="predicted"/>
<name>A0A4U6TGZ9_SETVI</name>
<feature type="domain" description="Legume lectin" evidence="3">
    <location>
        <begin position="29"/>
        <end position="98"/>
    </location>
</feature>
<dbReference type="SUPFAM" id="SSF49899">
    <property type="entry name" value="Concanavalin A-like lectins/glucanases"/>
    <property type="match status" value="1"/>
</dbReference>
<evidence type="ECO:0000313" key="5">
    <source>
        <dbReference type="Proteomes" id="UP000298652"/>
    </source>
</evidence>
<keyword evidence="1" id="KW-0430">Lectin</keyword>
<evidence type="ECO:0000259" key="3">
    <source>
        <dbReference type="Pfam" id="PF00139"/>
    </source>
</evidence>
<dbReference type="GO" id="GO:0030246">
    <property type="term" value="F:carbohydrate binding"/>
    <property type="evidence" value="ECO:0007669"/>
    <property type="project" value="UniProtKB-KW"/>
</dbReference>
<dbReference type="InterPro" id="IPR001220">
    <property type="entry name" value="Legume_lectin_dom"/>
</dbReference>
<keyword evidence="5" id="KW-1185">Reference proteome</keyword>
<accession>A0A4U6TGZ9</accession>
<evidence type="ECO:0000256" key="1">
    <source>
        <dbReference type="ARBA" id="ARBA00022734"/>
    </source>
</evidence>
<feature type="chain" id="PRO_5020217413" description="Legume lectin domain-containing protein" evidence="2">
    <location>
        <begin position="28"/>
        <end position="104"/>
    </location>
</feature>
<dbReference type="EMBL" id="CM016559">
    <property type="protein sequence ID" value="TKV99838.1"/>
    <property type="molecule type" value="Genomic_DNA"/>
</dbReference>
<dbReference type="Gramene" id="TKV99838">
    <property type="protein sequence ID" value="TKV99838"/>
    <property type="gene ID" value="SEVIR_8G070100v2"/>
</dbReference>
<reference evidence="4" key="1">
    <citation type="submission" date="2019-03" db="EMBL/GenBank/DDBJ databases">
        <title>WGS assembly of Setaria viridis.</title>
        <authorList>
            <person name="Huang P."/>
            <person name="Jenkins J."/>
            <person name="Grimwood J."/>
            <person name="Barry K."/>
            <person name="Healey A."/>
            <person name="Mamidi S."/>
            <person name="Sreedasyam A."/>
            <person name="Shu S."/>
            <person name="Feldman M."/>
            <person name="Wu J."/>
            <person name="Yu Y."/>
            <person name="Chen C."/>
            <person name="Johnson J."/>
            <person name="Rokhsar D."/>
            <person name="Baxter I."/>
            <person name="Schmutz J."/>
            <person name="Brutnell T."/>
            <person name="Kellogg E."/>
        </authorList>
    </citation>
    <scope>NUCLEOTIDE SEQUENCE [LARGE SCALE GENOMIC DNA]</scope>
</reference>
<gene>
    <name evidence="4" type="ORF">SEVIR_8G070100v2</name>
</gene>
<dbReference type="InterPro" id="IPR013320">
    <property type="entry name" value="ConA-like_dom_sf"/>
</dbReference>
<keyword evidence="2" id="KW-0732">Signal</keyword>
<organism evidence="4 5">
    <name type="scientific">Setaria viridis</name>
    <name type="common">Green bristlegrass</name>
    <name type="synonym">Setaria italica subsp. viridis</name>
    <dbReference type="NCBI Taxonomy" id="4556"/>
    <lineage>
        <taxon>Eukaryota</taxon>
        <taxon>Viridiplantae</taxon>
        <taxon>Streptophyta</taxon>
        <taxon>Embryophyta</taxon>
        <taxon>Tracheophyta</taxon>
        <taxon>Spermatophyta</taxon>
        <taxon>Magnoliopsida</taxon>
        <taxon>Liliopsida</taxon>
        <taxon>Poales</taxon>
        <taxon>Poaceae</taxon>
        <taxon>PACMAD clade</taxon>
        <taxon>Panicoideae</taxon>
        <taxon>Panicodae</taxon>
        <taxon>Paniceae</taxon>
        <taxon>Cenchrinae</taxon>
        <taxon>Setaria</taxon>
    </lineage>
</organism>
<sequence length="104" mass="11298">MGMGYPRAHLLLLFLEAHICVVSLGTAALSFSYNFSIPDPGSLADLTYVNGSARGRDVLYLSVPGKTNSSGRAFYSHLVRLWDGNTVASFNSSFSFAMITLRET</sequence>
<dbReference type="Pfam" id="PF00139">
    <property type="entry name" value="Lectin_legB"/>
    <property type="match status" value="1"/>
</dbReference>
<dbReference type="Proteomes" id="UP000298652">
    <property type="component" value="Chromosome 8"/>
</dbReference>